<keyword evidence="9" id="KW-1185">Reference proteome</keyword>
<accession>A0AAV6JD32</accession>
<keyword evidence="3" id="KW-0436">Ligase</keyword>
<organism evidence="8 9">
    <name type="scientific">Rhododendron griersonianum</name>
    <dbReference type="NCBI Taxonomy" id="479676"/>
    <lineage>
        <taxon>Eukaryota</taxon>
        <taxon>Viridiplantae</taxon>
        <taxon>Streptophyta</taxon>
        <taxon>Embryophyta</taxon>
        <taxon>Tracheophyta</taxon>
        <taxon>Spermatophyta</taxon>
        <taxon>Magnoliopsida</taxon>
        <taxon>eudicotyledons</taxon>
        <taxon>Gunneridae</taxon>
        <taxon>Pentapetalae</taxon>
        <taxon>asterids</taxon>
        <taxon>Ericales</taxon>
        <taxon>Ericaceae</taxon>
        <taxon>Ericoideae</taxon>
        <taxon>Rhodoreae</taxon>
        <taxon>Rhododendron</taxon>
    </lineage>
</organism>
<comment type="similarity">
    <text evidence="2">Belongs to the ATP-dependent AMP-binding enzyme family.</text>
</comment>
<feature type="domain" description="AMP-dependent synthetase/ligase" evidence="6">
    <location>
        <begin position="320"/>
        <end position="384"/>
    </location>
</feature>
<dbReference type="Gene3D" id="3.40.50.12780">
    <property type="entry name" value="N-terminal domain of ligase-like"/>
    <property type="match status" value="2"/>
</dbReference>
<feature type="compositionally biased region" description="Polar residues" evidence="5">
    <location>
        <begin position="7"/>
        <end position="24"/>
    </location>
</feature>
<dbReference type="FunFam" id="3.30.300.30:FF:000007">
    <property type="entry name" value="4-coumarate--CoA ligase 2"/>
    <property type="match status" value="1"/>
</dbReference>
<proteinExistence type="inferred from homology"/>
<dbReference type="InterPro" id="IPR020845">
    <property type="entry name" value="AMP-binding_CS"/>
</dbReference>
<dbReference type="InterPro" id="IPR025110">
    <property type="entry name" value="AMP-bd_C"/>
</dbReference>
<dbReference type="InterPro" id="IPR045851">
    <property type="entry name" value="AMP-bd_C_sf"/>
</dbReference>
<evidence type="ECO:0000256" key="4">
    <source>
        <dbReference type="ARBA" id="ARBA00023051"/>
    </source>
</evidence>
<dbReference type="GO" id="GO:0016405">
    <property type="term" value="F:CoA-ligase activity"/>
    <property type="evidence" value="ECO:0007669"/>
    <property type="project" value="TreeGrafter"/>
</dbReference>
<dbReference type="PROSITE" id="PS00455">
    <property type="entry name" value="AMP_BINDING"/>
    <property type="match status" value="1"/>
</dbReference>
<dbReference type="Proteomes" id="UP000823749">
    <property type="component" value="Chromosome 8"/>
</dbReference>
<evidence type="ECO:0000256" key="3">
    <source>
        <dbReference type="ARBA" id="ARBA00022598"/>
    </source>
</evidence>
<comment type="caution">
    <text evidence="8">The sequence shown here is derived from an EMBL/GenBank/DDBJ whole genome shotgun (WGS) entry which is preliminary data.</text>
</comment>
<dbReference type="SUPFAM" id="SSF56801">
    <property type="entry name" value="Acetyl-CoA synthetase-like"/>
    <property type="match status" value="1"/>
</dbReference>
<dbReference type="InterPro" id="IPR000873">
    <property type="entry name" value="AMP-dep_synth/lig_dom"/>
</dbReference>
<reference evidence="8" key="1">
    <citation type="submission" date="2020-08" db="EMBL/GenBank/DDBJ databases">
        <title>Plant Genome Project.</title>
        <authorList>
            <person name="Zhang R.-G."/>
        </authorList>
    </citation>
    <scope>NUCLEOTIDE SEQUENCE</scope>
    <source>
        <strain evidence="8">WSP0</strain>
        <tissue evidence="8">Leaf</tissue>
    </source>
</reference>
<dbReference type="AlphaFoldDB" id="A0AAV6JD32"/>
<evidence type="ECO:0008006" key="10">
    <source>
        <dbReference type="Google" id="ProtNLM"/>
    </source>
</evidence>
<dbReference type="Gene3D" id="3.30.300.30">
    <property type="match status" value="1"/>
</dbReference>
<name>A0AAV6JD32_9ERIC</name>
<evidence type="ECO:0000256" key="1">
    <source>
        <dbReference type="ARBA" id="ARBA00004930"/>
    </source>
</evidence>
<gene>
    <name evidence="8" type="ORF">RHGRI_024537</name>
</gene>
<dbReference type="Pfam" id="PF13193">
    <property type="entry name" value="AMP-binding_C"/>
    <property type="match status" value="1"/>
</dbReference>
<protein>
    <recommendedName>
        <fullName evidence="10">4-coumarate--CoA ligase</fullName>
    </recommendedName>
</protein>
<dbReference type="InterPro" id="IPR042099">
    <property type="entry name" value="ANL_N_sf"/>
</dbReference>
<feature type="domain" description="AMP-binding enzyme C-terminal" evidence="7">
    <location>
        <begin position="436"/>
        <end position="520"/>
    </location>
</feature>
<dbReference type="PANTHER" id="PTHR24096:SF251">
    <property type="entry name" value="4-COUMARATE--COA LIGASE-LIKE 9"/>
    <property type="match status" value="1"/>
</dbReference>
<dbReference type="Pfam" id="PF00501">
    <property type="entry name" value="AMP-binding"/>
    <property type="match status" value="2"/>
</dbReference>
<dbReference type="PANTHER" id="PTHR24096">
    <property type="entry name" value="LONG-CHAIN-FATTY-ACID--COA LIGASE"/>
    <property type="match status" value="1"/>
</dbReference>
<sequence>MAEATQPHPTTDPRSGFSSQTKTFHSLRPPIPLPPPTQPLSLTDYTLSLLHLSLSSPSTTPFLIDSATGSRLTYSDFLLQTRSLSLSLRSSFPSLSKNDVALILSPTSLSLPVLYFSLLSLGVTLSPANPLASPSELTHMVRLTKPVIAFTTSSLAPKLPASLPLGTVLVDSPEFQTMMTTNENTRDYGETKVDQSDTAAILYSSGTTGRVKGVELTHRNFISLIAGFYYLRRGEEEEEDAPHPVALNPLPLFHVFGFFMLIRAATMGETIVLMERFDFEGMLRAVERYKVNYMPVSPPLVVALAKSEVVARYDLSSLRGYGLTETGGGATRMLEPEELKRPATVGRLSEMMEAKIVDPVTGEALPPGHRGELWLRGPSVMKGYVGDDEATASTLDAEGWLKTGDLCYFDSDGFLYIVDRLKELIKYKAYQVPPAELEHLLQSNPDIVDAAVIPYPDEDAGQIPMAFVVRKPGSSITGAQIMDFIARQASLVRFVFQVAPYKKIRRVAFINSIPKSPAGKILRRELVDHALSGTPSRL</sequence>
<evidence type="ECO:0000256" key="5">
    <source>
        <dbReference type="SAM" id="MobiDB-lite"/>
    </source>
</evidence>
<evidence type="ECO:0000259" key="6">
    <source>
        <dbReference type="Pfam" id="PF00501"/>
    </source>
</evidence>
<evidence type="ECO:0000313" key="8">
    <source>
        <dbReference type="EMBL" id="KAG5537135.1"/>
    </source>
</evidence>
<dbReference type="CDD" id="cd05904">
    <property type="entry name" value="4CL"/>
    <property type="match status" value="1"/>
</dbReference>
<evidence type="ECO:0000259" key="7">
    <source>
        <dbReference type="Pfam" id="PF13193"/>
    </source>
</evidence>
<dbReference type="EMBL" id="JACTNZ010000008">
    <property type="protein sequence ID" value="KAG5537135.1"/>
    <property type="molecule type" value="Genomic_DNA"/>
</dbReference>
<feature type="domain" description="AMP-dependent synthetase/ligase" evidence="6">
    <location>
        <begin position="60"/>
        <end position="319"/>
    </location>
</feature>
<feature type="region of interest" description="Disordered" evidence="5">
    <location>
        <begin position="1"/>
        <end position="35"/>
    </location>
</feature>
<dbReference type="GO" id="GO:0009698">
    <property type="term" value="P:phenylpropanoid metabolic process"/>
    <property type="evidence" value="ECO:0007669"/>
    <property type="project" value="UniProtKB-KW"/>
</dbReference>
<keyword evidence="4" id="KW-0587">Phenylpropanoid metabolism</keyword>
<comment type="pathway">
    <text evidence="1">Phytoalexin biosynthesis; 3,4',5-trihydroxystilbene biosynthesis; 3,4',5-trihydroxystilbene from trans-4-coumarate: step 1/2.</text>
</comment>
<evidence type="ECO:0000313" key="9">
    <source>
        <dbReference type="Proteomes" id="UP000823749"/>
    </source>
</evidence>
<evidence type="ECO:0000256" key="2">
    <source>
        <dbReference type="ARBA" id="ARBA00006432"/>
    </source>
</evidence>